<dbReference type="EMBL" id="SRLO01000078">
    <property type="protein sequence ID" value="TNN77922.1"/>
    <property type="molecule type" value="Genomic_DNA"/>
</dbReference>
<evidence type="ECO:0000313" key="2">
    <source>
        <dbReference type="EMBL" id="TNN77922.1"/>
    </source>
</evidence>
<feature type="region of interest" description="Disordered" evidence="1">
    <location>
        <begin position="1"/>
        <end position="20"/>
    </location>
</feature>
<dbReference type="Proteomes" id="UP000314294">
    <property type="component" value="Unassembled WGS sequence"/>
</dbReference>
<gene>
    <name evidence="2" type="ORF">EYF80_011845</name>
</gene>
<sequence length="181" mass="20539">MGERGNDIFGEGRCGGKDVRKKTARRQSYYKAQAPRLLNLISQLIDASCRQRAWQPQRASFSRGMSFCLYASRKSNSQPFLIPFDALKHIVSEIAEPQQAAPCRQGFMEETMQGERKRGIMFEEKGNILSSSRCPVCTLLQCLCPHRRGRFGSVHSVHSVLLLLPQFLSRYCCLNGEYDEA</sequence>
<evidence type="ECO:0000256" key="1">
    <source>
        <dbReference type="SAM" id="MobiDB-lite"/>
    </source>
</evidence>
<protein>
    <submittedName>
        <fullName evidence="2">Uncharacterized protein</fullName>
    </submittedName>
</protein>
<organism evidence="2 3">
    <name type="scientific">Liparis tanakae</name>
    <name type="common">Tanaka's snailfish</name>
    <dbReference type="NCBI Taxonomy" id="230148"/>
    <lineage>
        <taxon>Eukaryota</taxon>
        <taxon>Metazoa</taxon>
        <taxon>Chordata</taxon>
        <taxon>Craniata</taxon>
        <taxon>Vertebrata</taxon>
        <taxon>Euteleostomi</taxon>
        <taxon>Actinopterygii</taxon>
        <taxon>Neopterygii</taxon>
        <taxon>Teleostei</taxon>
        <taxon>Neoteleostei</taxon>
        <taxon>Acanthomorphata</taxon>
        <taxon>Eupercaria</taxon>
        <taxon>Perciformes</taxon>
        <taxon>Cottioidei</taxon>
        <taxon>Cottales</taxon>
        <taxon>Liparidae</taxon>
        <taxon>Liparis</taxon>
    </lineage>
</organism>
<evidence type="ECO:0000313" key="3">
    <source>
        <dbReference type="Proteomes" id="UP000314294"/>
    </source>
</evidence>
<name>A0A4Z2IL44_9TELE</name>
<accession>A0A4Z2IL44</accession>
<proteinExistence type="predicted"/>
<keyword evidence="3" id="KW-1185">Reference proteome</keyword>
<comment type="caution">
    <text evidence="2">The sequence shown here is derived from an EMBL/GenBank/DDBJ whole genome shotgun (WGS) entry which is preliminary data.</text>
</comment>
<reference evidence="2 3" key="1">
    <citation type="submission" date="2019-03" db="EMBL/GenBank/DDBJ databases">
        <title>First draft genome of Liparis tanakae, snailfish: a comprehensive survey of snailfish specific genes.</title>
        <authorList>
            <person name="Kim W."/>
            <person name="Song I."/>
            <person name="Jeong J.-H."/>
            <person name="Kim D."/>
            <person name="Kim S."/>
            <person name="Ryu S."/>
            <person name="Song J.Y."/>
            <person name="Lee S.K."/>
        </authorList>
    </citation>
    <scope>NUCLEOTIDE SEQUENCE [LARGE SCALE GENOMIC DNA]</scope>
    <source>
        <tissue evidence="2">Muscle</tissue>
    </source>
</reference>
<dbReference type="AlphaFoldDB" id="A0A4Z2IL44"/>